<sequence>MGGLLWGEVRDLFDPDVMGAPPDLQVTGASAADWQALLDLVEESGWRSRYAEDGTTVPSVPRAEEALSRPVDTGPELRVWPADGLQAIFRFCTPEEIDFDVDLRELQGQERLDLFCDFLSAIGRRLGRPVLMGPEGSPGRPVLGYDPGLDRVVRLPEPPDG</sequence>
<name>A0A7W8QIK5_9ACTN</name>
<reference evidence="1 2" key="1">
    <citation type="submission" date="2020-08" db="EMBL/GenBank/DDBJ databases">
        <title>Sequencing the genomes of 1000 actinobacteria strains.</title>
        <authorList>
            <person name="Klenk H.-P."/>
        </authorList>
    </citation>
    <scope>NUCLEOTIDE SEQUENCE [LARGE SCALE GENOMIC DNA]</scope>
    <source>
        <strain evidence="1 2">DSM 44551</strain>
    </source>
</reference>
<evidence type="ECO:0000313" key="2">
    <source>
        <dbReference type="Proteomes" id="UP000572635"/>
    </source>
</evidence>
<dbReference type="EMBL" id="JACHDB010000001">
    <property type="protein sequence ID" value="MBB5431162.1"/>
    <property type="molecule type" value="Genomic_DNA"/>
</dbReference>
<organism evidence="1 2">
    <name type="scientific">Nocardiopsis composta</name>
    <dbReference type="NCBI Taxonomy" id="157465"/>
    <lineage>
        <taxon>Bacteria</taxon>
        <taxon>Bacillati</taxon>
        <taxon>Actinomycetota</taxon>
        <taxon>Actinomycetes</taxon>
        <taxon>Streptosporangiales</taxon>
        <taxon>Nocardiopsidaceae</taxon>
        <taxon>Nocardiopsis</taxon>
    </lineage>
</organism>
<dbReference type="AlphaFoldDB" id="A0A7W8QIK5"/>
<dbReference type="RefSeq" id="WP_184390345.1">
    <property type="nucleotide sequence ID" value="NZ_BAAAJD010000015.1"/>
</dbReference>
<keyword evidence="2" id="KW-1185">Reference proteome</keyword>
<comment type="caution">
    <text evidence="1">The sequence shown here is derived from an EMBL/GenBank/DDBJ whole genome shotgun (WGS) entry which is preliminary data.</text>
</comment>
<evidence type="ECO:0000313" key="1">
    <source>
        <dbReference type="EMBL" id="MBB5431162.1"/>
    </source>
</evidence>
<dbReference type="Proteomes" id="UP000572635">
    <property type="component" value="Unassembled WGS sequence"/>
</dbReference>
<protein>
    <submittedName>
        <fullName evidence="1">Uncharacterized protein</fullName>
    </submittedName>
</protein>
<accession>A0A7W8QIK5</accession>
<gene>
    <name evidence="1" type="ORF">HDA36_001246</name>
</gene>
<proteinExistence type="predicted"/>